<dbReference type="InterPro" id="IPR014833">
    <property type="entry name" value="TnsA_N"/>
</dbReference>
<evidence type="ECO:0000259" key="1">
    <source>
        <dbReference type="Pfam" id="PF08722"/>
    </source>
</evidence>
<accession>A0A1Q9H1R4</accession>
<gene>
    <name evidence="2" type="ORF">BIT28_02280</name>
</gene>
<dbReference type="EMBL" id="MJIL01000033">
    <property type="protein sequence ID" value="OLQ81713.1"/>
    <property type="molecule type" value="Genomic_DNA"/>
</dbReference>
<dbReference type="AlphaFoldDB" id="A0A1Q9H1R4"/>
<evidence type="ECO:0000313" key="3">
    <source>
        <dbReference type="Proteomes" id="UP000186905"/>
    </source>
</evidence>
<reference evidence="2 3" key="1">
    <citation type="submission" date="2016-09" db="EMBL/GenBank/DDBJ databases">
        <title>Photobacterium proteolyticum sp. nov. a protease producing bacterium isolated from ocean sediments of Laizhou Bay.</title>
        <authorList>
            <person name="Li Y."/>
        </authorList>
    </citation>
    <scope>NUCLEOTIDE SEQUENCE [LARGE SCALE GENOMIC DNA]</scope>
    <source>
        <strain evidence="2 3">13-12</strain>
    </source>
</reference>
<dbReference type="Proteomes" id="UP000186905">
    <property type="component" value="Unassembled WGS sequence"/>
</dbReference>
<name>A0A1Q9H1R4_9GAMM</name>
<feature type="domain" description="TnsA endonuclease N-terminal" evidence="1">
    <location>
        <begin position="61"/>
        <end position="119"/>
    </location>
</feature>
<protein>
    <recommendedName>
        <fullName evidence="1">TnsA endonuclease N-terminal domain-containing protein</fullName>
    </recommendedName>
</protein>
<dbReference type="STRING" id="1903952.BIT28_02280"/>
<sequence>MSSLSPYQTSTVLEQAFIHPARNLTKSRGKNIHRYTSVKMKNTISVESMLEFDACFHFDFNREVVRFCSQPIRFSYELEGKIHTYVPDFVAQFDCGEFVLYEVKANEFTSSELFKSEFEGKKTAAHQLLGIDLELIEEKTIRTRPLLGNLKRIHRYSSRTQLSDNQKRIIEILHKHGSQRVESLMARTGLTRQTILPIICDLLSRCVLQADLYIPLSKNTELGLAYA</sequence>
<organism evidence="2 3">
    <name type="scientific">Photobacterium proteolyticum</name>
    <dbReference type="NCBI Taxonomy" id="1903952"/>
    <lineage>
        <taxon>Bacteria</taxon>
        <taxon>Pseudomonadati</taxon>
        <taxon>Pseudomonadota</taxon>
        <taxon>Gammaproteobacteria</taxon>
        <taxon>Vibrionales</taxon>
        <taxon>Vibrionaceae</taxon>
        <taxon>Photobacterium</taxon>
    </lineage>
</organism>
<comment type="caution">
    <text evidence="2">The sequence shown here is derived from an EMBL/GenBank/DDBJ whole genome shotgun (WGS) entry which is preliminary data.</text>
</comment>
<proteinExistence type="predicted"/>
<dbReference type="Pfam" id="PF08722">
    <property type="entry name" value="Tn7_TnsA-like_N"/>
    <property type="match status" value="1"/>
</dbReference>
<keyword evidence="3" id="KW-1185">Reference proteome</keyword>
<evidence type="ECO:0000313" key="2">
    <source>
        <dbReference type="EMBL" id="OLQ81713.1"/>
    </source>
</evidence>